<evidence type="ECO:0000313" key="2">
    <source>
        <dbReference type="EMBL" id="OLZ44509.1"/>
    </source>
</evidence>
<dbReference type="Proteomes" id="UP000187486">
    <property type="component" value="Unassembled WGS sequence"/>
</dbReference>
<accession>A0A1R0KG47</accession>
<proteinExistence type="predicted"/>
<dbReference type="EMBL" id="MQUQ01000025">
    <property type="protein sequence ID" value="OLZ44509.1"/>
    <property type="molecule type" value="Genomic_DNA"/>
</dbReference>
<keyword evidence="3" id="KW-1185">Reference proteome</keyword>
<dbReference type="STRING" id="76021.BS329_36130"/>
<comment type="caution">
    <text evidence="2">The sequence shown here is derived from an EMBL/GenBank/DDBJ whole genome shotgun (WGS) entry which is preliminary data.</text>
</comment>
<evidence type="ECO:0000259" key="1">
    <source>
        <dbReference type="Pfam" id="PF14399"/>
    </source>
</evidence>
<sequence>MRVELPGIEHWRHDLGHCLQTTAGVLLGFHGADPIDVLGAGWGFGYRAGDVRREEYYFPCLRGSLFASIAPHHPITSTWHEPADAEQGWQEVRAAVAAGLPVAVAADNYHLPFRPAYRDVHTNHLLVVYGFDDERGVALVIDSVPPRFRGEITIPELTAARDSANPVVHDRDMFFTARPIGNRWLEVGVEHPLPKLDRDRLSAVLTANVAGYTGDGDGGREYHGLPGLRRFLTDAASRLADGDPAVIDEVFVVGGTALAVSGLHGDHLAAAARRFAEPALAELAREVDRIAHHWSAVRIIVAAGREDPEAAARGLATRTTALLADYTRTLNRMSRLA</sequence>
<protein>
    <recommendedName>
        <fullName evidence="1">Butirosin biosynthesis protein H N-terminal domain-containing protein</fullName>
    </recommendedName>
</protein>
<dbReference type="OrthoDB" id="3356918at2"/>
<organism evidence="2 3">
    <name type="scientific">Amycolatopsis coloradensis</name>
    <dbReference type="NCBI Taxonomy" id="76021"/>
    <lineage>
        <taxon>Bacteria</taxon>
        <taxon>Bacillati</taxon>
        <taxon>Actinomycetota</taxon>
        <taxon>Actinomycetes</taxon>
        <taxon>Pseudonocardiales</taxon>
        <taxon>Pseudonocardiaceae</taxon>
        <taxon>Amycolatopsis</taxon>
    </lineage>
</organism>
<feature type="domain" description="Butirosin biosynthesis protein H N-terminal" evidence="1">
    <location>
        <begin position="17"/>
        <end position="142"/>
    </location>
</feature>
<dbReference type="Pfam" id="PF14399">
    <property type="entry name" value="BtrH_N"/>
    <property type="match status" value="1"/>
</dbReference>
<name>A0A1R0KG47_9PSEU</name>
<dbReference type="RefSeq" id="WP_076167373.1">
    <property type="nucleotide sequence ID" value="NZ_JBEZVB010000103.1"/>
</dbReference>
<dbReference type="AlphaFoldDB" id="A0A1R0KG47"/>
<dbReference type="InterPro" id="IPR026935">
    <property type="entry name" value="BtrH_N"/>
</dbReference>
<evidence type="ECO:0000313" key="3">
    <source>
        <dbReference type="Proteomes" id="UP000187486"/>
    </source>
</evidence>
<reference evidence="2 3" key="1">
    <citation type="submission" date="2016-01" db="EMBL/GenBank/DDBJ databases">
        <title>Amycolatopsis coloradensis genome sequencing and assembly.</title>
        <authorList>
            <person name="Mayilraj S."/>
        </authorList>
    </citation>
    <scope>NUCLEOTIDE SEQUENCE [LARGE SCALE GENOMIC DNA]</scope>
    <source>
        <strain evidence="2 3">DSM 44225</strain>
    </source>
</reference>
<gene>
    <name evidence="2" type="ORF">BS329_36130</name>
</gene>